<evidence type="ECO:0000313" key="2">
    <source>
        <dbReference type="Proteomes" id="UP000015105"/>
    </source>
</evidence>
<dbReference type="PANTHER" id="PTHR33075:SF7">
    <property type="entry name" value="OS02G0303350 PROTEIN"/>
    <property type="match status" value="1"/>
</dbReference>
<protein>
    <submittedName>
        <fullName evidence="1">Uncharacterized protein</fullName>
    </submittedName>
</protein>
<evidence type="ECO:0000313" key="1">
    <source>
        <dbReference type="EnsemblPlants" id="AET2Gv20480900.1"/>
    </source>
</evidence>
<name>A0A453BEU1_AEGTS</name>
<reference evidence="1" key="4">
    <citation type="submission" date="2019-03" db="UniProtKB">
        <authorList>
            <consortium name="EnsemblPlants"/>
        </authorList>
    </citation>
    <scope>IDENTIFICATION</scope>
</reference>
<dbReference type="Proteomes" id="UP000015105">
    <property type="component" value="Chromosome 2D"/>
</dbReference>
<keyword evidence="2" id="KW-1185">Reference proteome</keyword>
<dbReference type="AlphaFoldDB" id="A0A453BEU1"/>
<dbReference type="PANTHER" id="PTHR33075">
    <property type="entry name" value="OS02G0499800 PROTEIN"/>
    <property type="match status" value="1"/>
</dbReference>
<dbReference type="EnsemblPlants" id="AET2Gv20480900.1">
    <property type="protein sequence ID" value="AET2Gv20480900.1"/>
    <property type="gene ID" value="AET2Gv20480900"/>
</dbReference>
<proteinExistence type="predicted"/>
<sequence length="115" mass="12776">MALSDLRLQAGLEFEDKIRKNLGSTVNHLEGTHSKEFFLVAQFSRSKIRLNLDTVGLTLQSCLGGNAARFKVSFLRNWCFKLSVASKDVGFSIYNGGNIANENFSVHFFLWGNGG</sequence>
<reference evidence="1" key="5">
    <citation type="journal article" date="2021" name="G3 (Bethesda)">
        <title>Aegilops tauschii genome assembly Aet v5.0 features greater sequence contiguity and improved annotation.</title>
        <authorList>
            <person name="Wang L."/>
            <person name="Zhu T."/>
            <person name="Rodriguez J.C."/>
            <person name="Deal K.R."/>
            <person name="Dubcovsky J."/>
            <person name="McGuire P.E."/>
            <person name="Lux T."/>
            <person name="Spannagl M."/>
            <person name="Mayer K.F.X."/>
            <person name="Baldrich P."/>
            <person name="Meyers B.C."/>
            <person name="Huo N."/>
            <person name="Gu Y.Q."/>
            <person name="Zhou H."/>
            <person name="Devos K.M."/>
            <person name="Bennetzen J.L."/>
            <person name="Unver T."/>
            <person name="Budak H."/>
            <person name="Gulick P.J."/>
            <person name="Galiba G."/>
            <person name="Kalapos B."/>
            <person name="Nelson D.R."/>
            <person name="Li P."/>
            <person name="You F.M."/>
            <person name="Luo M.C."/>
            <person name="Dvorak J."/>
        </authorList>
    </citation>
    <scope>NUCLEOTIDE SEQUENCE [LARGE SCALE GENOMIC DNA]</scope>
    <source>
        <strain evidence="1">cv. AL8/78</strain>
    </source>
</reference>
<reference evidence="1" key="3">
    <citation type="journal article" date="2017" name="Nature">
        <title>Genome sequence of the progenitor of the wheat D genome Aegilops tauschii.</title>
        <authorList>
            <person name="Luo M.C."/>
            <person name="Gu Y.Q."/>
            <person name="Puiu D."/>
            <person name="Wang H."/>
            <person name="Twardziok S.O."/>
            <person name="Deal K.R."/>
            <person name="Huo N."/>
            <person name="Zhu T."/>
            <person name="Wang L."/>
            <person name="Wang Y."/>
            <person name="McGuire P.E."/>
            <person name="Liu S."/>
            <person name="Long H."/>
            <person name="Ramasamy R.K."/>
            <person name="Rodriguez J.C."/>
            <person name="Van S.L."/>
            <person name="Yuan L."/>
            <person name="Wang Z."/>
            <person name="Xia Z."/>
            <person name="Xiao L."/>
            <person name="Anderson O.D."/>
            <person name="Ouyang S."/>
            <person name="Liang Y."/>
            <person name="Zimin A.V."/>
            <person name="Pertea G."/>
            <person name="Qi P."/>
            <person name="Bennetzen J.L."/>
            <person name="Dai X."/>
            <person name="Dawson M.W."/>
            <person name="Muller H.G."/>
            <person name="Kugler K."/>
            <person name="Rivarola-Duarte L."/>
            <person name="Spannagl M."/>
            <person name="Mayer K.F.X."/>
            <person name="Lu F.H."/>
            <person name="Bevan M.W."/>
            <person name="Leroy P."/>
            <person name="Li P."/>
            <person name="You F.M."/>
            <person name="Sun Q."/>
            <person name="Liu Z."/>
            <person name="Lyons E."/>
            <person name="Wicker T."/>
            <person name="Salzberg S.L."/>
            <person name="Devos K.M."/>
            <person name="Dvorak J."/>
        </authorList>
    </citation>
    <scope>NUCLEOTIDE SEQUENCE [LARGE SCALE GENOMIC DNA]</scope>
    <source>
        <strain evidence="1">cv. AL8/78</strain>
    </source>
</reference>
<reference evidence="2" key="2">
    <citation type="journal article" date="2017" name="Nat. Plants">
        <title>The Aegilops tauschii genome reveals multiple impacts of transposons.</title>
        <authorList>
            <person name="Zhao G."/>
            <person name="Zou C."/>
            <person name="Li K."/>
            <person name="Wang K."/>
            <person name="Li T."/>
            <person name="Gao L."/>
            <person name="Zhang X."/>
            <person name="Wang H."/>
            <person name="Yang Z."/>
            <person name="Liu X."/>
            <person name="Jiang W."/>
            <person name="Mao L."/>
            <person name="Kong X."/>
            <person name="Jiao Y."/>
            <person name="Jia J."/>
        </authorList>
    </citation>
    <scope>NUCLEOTIDE SEQUENCE [LARGE SCALE GENOMIC DNA]</scope>
    <source>
        <strain evidence="2">cv. AL8/78</strain>
    </source>
</reference>
<reference evidence="2" key="1">
    <citation type="journal article" date="2014" name="Science">
        <title>Ancient hybridizations among the ancestral genomes of bread wheat.</title>
        <authorList>
            <consortium name="International Wheat Genome Sequencing Consortium,"/>
            <person name="Marcussen T."/>
            <person name="Sandve S.R."/>
            <person name="Heier L."/>
            <person name="Spannagl M."/>
            <person name="Pfeifer M."/>
            <person name="Jakobsen K.S."/>
            <person name="Wulff B.B."/>
            <person name="Steuernagel B."/>
            <person name="Mayer K.F."/>
            <person name="Olsen O.A."/>
        </authorList>
    </citation>
    <scope>NUCLEOTIDE SEQUENCE [LARGE SCALE GENOMIC DNA]</scope>
    <source>
        <strain evidence="2">cv. AL8/78</strain>
    </source>
</reference>
<dbReference type="Gramene" id="AET2Gv20480900.1">
    <property type="protein sequence ID" value="AET2Gv20480900.1"/>
    <property type="gene ID" value="AET2Gv20480900"/>
</dbReference>
<organism evidence="1 2">
    <name type="scientific">Aegilops tauschii subsp. strangulata</name>
    <name type="common">Goatgrass</name>
    <dbReference type="NCBI Taxonomy" id="200361"/>
    <lineage>
        <taxon>Eukaryota</taxon>
        <taxon>Viridiplantae</taxon>
        <taxon>Streptophyta</taxon>
        <taxon>Embryophyta</taxon>
        <taxon>Tracheophyta</taxon>
        <taxon>Spermatophyta</taxon>
        <taxon>Magnoliopsida</taxon>
        <taxon>Liliopsida</taxon>
        <taxon>Poales</taxon>
        <taxon>Poaceae</taxon>
        <taxon>BOP clade</taxon>
        <taxon>Pooideae</taxon>
        <taxon>Triticodae</taxon>
        <taxon>Triticeae</taxon>
        <taxon>Triticinae</taxon>
        <taxon>Aegilops</taxon>
    </lineage>
</organism>
<accession>A0A453BEU1</accession>